<accession>A0A699RR62</accession>
<evidence type="ECO:0000313" key="2">
    <source>
        <dbReference type="EMBL" id="GFC86542.1"/>
    </source>
</evidence>
<sequence length="93" mass="10373">TVTDYSRHAPAVESSLDDAQNRNPSVTVTEASPSIITSKPAIKFVKAAERPTVDKVETAKKPAVKYAKLYRKTTKRSTVRGNQRNLLMLDLDW</sequence>
<organism evidence="2">
    <name type="scientific">Tanacetum cinerariifolium</name>
    <name type="common">Dalmatian daisy</name>
    <name type="synonym">Chrysanthemum cinerariifolium</name>
    <dbReference type="NCBI Taxonomy" id="118510"/>
    <lineage>
        <taxon>Eukaryota</taxon>
        <taxon>Viridiplantae</taxon>
        <taxon>Streptophyta</taxon>
        <taxon>Embryophyta</taxon>
        <taxon>Tracheophyta</taxon>
        <taxon>Spermatophyta</taxon>
        <taxon>Magnoliopsida</taxon>
        <taxon>eudicotyledons</taxon>
        <taxon>Gunneridae</taxon>
        <taxon>Pentapetalae</taxon>
        <taxon>asterids</taxon>
        <taxon>campanulids</taxon>
        <taxon>Asterales</taxon>
        <taxon>Asteraceae</taxon>
        <taxon>Asteroideae</taxon>
        <taxon>Anthemideae</taxon>
        <taxon>Anthemidinae</taxon>
        <taxon>Tanacetum</taxon>
    </lineage>
</organism>
<feature type="region of interest" description="Disordered" evidence="1">
    <location>
        <begin position="1"/>
        <end position="28"/>
    </location>
</feature>
<gene>
    <name evidence="2" type="ORF">Tci_858512</name>
</gene>
<protein>
    <submittedName>
        <fullName evidence="2">Uncharacterized protein</fullName>
    </submittedName>
</protein>
<dbReference type="EMBL" id="BKCJ011105720">
    <property type="protein sequence ID" value="GFC86542.1"/>
    <property type="molecule type" value="Genomic_DNA"/>
</dbReference>
<feature type="non-terminal residue" evidence="2">
    <location>
        <position position="1"/>
    </location>
</feature>
<feature type="compositionally biased region" description="Polar residues" evidence="1">
    <location>
        <begin position="17"/>
        <end position="28"/>
    </location>
</feature>
<reference evidence="2" key="1">
    <citation type="journal article" date="2019" name="Sci. Rep.">
        <title>Draft genome of Tanacetum cinerariifolium, the natural source of mosquito coil.</title>
        <authorList>
            <person name="Yamashiro T."/>
            <person name="Shiraishi A."/>
            <person name="Satake H."/>
            <person name="Nakayama K."/>
        </authorList>
    </citation>
    <scope>NUCLEOTIDE SEQUENCE</scope>
</reference>
<evidence type="ECO:0000256" key="1">
    <source>
        <dbReference type="SAM" id="MobiDB-lite"/>
    </source>
</evidence>
<name>A0A699RR62_TANCI</name>
<dbReference type="AlphaFoldDB" id="A0A699RR62"/>
<comment type="caution">
    <text evidence="2">The sequence shown here is derived from an EMBL/GenBank/DDBJ whole genome shotgun (WGS) entry which is preliminary data.</text>
</comment>
<proteinExistence type="predicted"/>